<reference evidence="2 3" key="1">
    <citation type="journal article" date="2016" name="Nat. Commun.">
        <title>Thousands of microbial genomes shed light on interconnected biogeochemical processes in an aquifer system.</title>
        <authorList>
            <person name="Anantharaman K."/>
            <person name="Brown C.T."/>
            <person name="Hug L.A."/>
            <person name="Sharon I."/>
            <person name="Castelle C.J."/>
            <person name="Probst A.J."/>
            <person name="Thomas B.C."/>
            <person name="Singh A."/>
            <person name="Wilkins M.J."/>
            <person name="Karaoz U."/>
            <person name="Brodie E.L."/>
            <person name="Williams K.H."/>
            <person name="Hubbard S.S."/>
            <person name="Banfield J.F."/>
        </authorList>
    </citation>
    <scope>NUCLEOTIDE SEQUENCE [LARGE SCALE GENOMIC DNA]</scope>
</reference>
<dbReference type="EMBL" id="MFLU01000003">
    <property type="protein sequence ID" value="OGG76094.1"/>
    <property type="molecule type" value="Genomic_DNA"/>
</dbReference>
<evidence type="ECO:0000313" key="3">
    <source>
        <dbReference type="Proteomes" id="UP000178587"/>
    </source>
</evidence>
<proteinExistence type="predicted"/>
<dbReference type="STRING" id="1798507.A3A34_00710"/>
<evidence type="ECO:0000256" key="1">
    <source>
        <dbReference type="SAM" id="Phobius"/>
    </source>
</evidence>
<protein>
    <submittedName>
        <fullName evidence="2">Uncharacterized protein</fullName>
    </submittedName>
</protein>
<feature type="transmembrane region" description="Helical" evidence="1">
    <location>
        <begin position="48"/>
        <end position="69"/>
    </location>
</feature>
<feature type="transmembrane region" description="Helical" evidence="1">
    <location>
        <begin position="90"/>
        <end position="108"/>
    </location>
</feature>
<gene>
    <name evidence="2" type="ORF">A3A34_00710</name>
</gene>
<keyword evidence="1" id="KW-0472">Membrane</keyword>
<evidence type="ECO:0000313" key="2">
    <source>
        <dbReference type="EMBL" id="OGG76094.1"/>
    </source>
</evidence>
<comment type="caution">
    <text evidence="2">The sequence shown here is derived from an EMBL/GenBank/DDBJ whole genome shotgun (WGS) entry which is preliminary data.</text>
</comment>
<accession>A0A1F6ER33</accession>
<organism evidence="2 3">
    <name type="scientific">Candidatus Kaiserbacteria bacterium RIFCSPLOWO2_01_FULL_50_24</name>
    <dbReference type="NCBI Taxonomy" id="1798507"/>
    <lineage>
        <taxon>Bacteria</taxon>
        <taxon>Candidatus Kaiseribacteriota</taxon>
    </lineage>
</organism>
<sequence>MRMHRSGLLVSYIVANVAPILVFAQGLPGKIVPCDGVNCTLCDIATLAQNILNTGIFVAVFLSAALFTWAGIKYVTAGGDAGKVGDAKSIFWNVTLGLVIMLAGWIVVDTLMKTLVRGDFGPWNSVCTVSL</sequence>
<keyword evidence="1" id="KW-1133">Transmembrane helix</keyword>
<name>A0A1F6ER33_9BACT</name>
<keyword evidence="1" id="KW-0812">Transmembrane</keyword>
<dbReference type="Proteomes" id="UP000178587">
    <property type="component" value="Unassembled WGS sequence"/>
</dbReference>
<dbReference type="AlphaFoldDB" id="A0A1F6ER33"/>